<proteinExistence type="predicted"/>
<evidence type="ECO:0000313" key="1">
    <source>
        <dbReference type="EMBL" id="KPL51362.1"/>
    </source>
</evidence>
<reference evidence="1 2" key="2">
    <citation type="submission" date="2015-10" db="EMBL/GenBank/DDBJ databases">
        <title>Draft Genome Sequence of Prosthecomicrobium hirschii ATCC 27832.</title>
        <authorList>
            <person name="Daniel J."/>
            <person name="Givan S.A."/>
            <person name="Brun Y.V."/>
            <person name="Brown P.J."/>
        </authorList>
    </citation>
    <scope>NUCLEOTIDE SEQUENCE [LARGE SCALE GENOMIC DNA]</scope>
    <source>
        <strain evidence="1 2">16</strain>
    </source>
</reference>
<dbReference type="EMBL" id="LJYW01000001">
    <property type="protein sequence ID" value="KPL51362.1"/>
    <property type="molecule type" value="Genomic_DNA"/>
</dbReference>
<keyword evidence="2" id="KW-1185">Reference proteome</keyword>
<dbReference type="STRING" id="665126.ABB55_03245"/>
<dbReference type="RefSeq" id="WP_054357525.1">
    <property type="nucleotide sequence ID" value="NZ_LJYW01000001.1"/>
</dbReference>
<accession>A0A0P6WA65</accession>
<sequence length="83" mass="8616">MNTAITLAEALEAAGIEPRAGYISARVDSFLGSQVALSIGATVRVDLSDPLEVDLSADELRVEGDLDVETNTIAAAKIISWAG</sequence>
<comment type="caution">
    <text evidence="1">The sequence shown here is derived from an EMBL/GenBank/DDBJ whole genome shotgun (WGS) entry which is preliminary data.</text>
</comment>
<evidence type="ECO:0000313" key="2">
    <source>
        <dbReference type="Proteomes" id="UP000048984"/>
    </source>
</evidence>
<reference evidence="1 2" key="1">
    <citation type="submission" date="2015-09" db="EMBL/GenBank/DDBJ databases">
        <authorList>
            <person name="Jackson K.R."/>
            <person name="Lunt B.L."/>
            <person name="Fisher J.N.B."/>
            <person name="Gardner A.V."/>
            <person name="Bailey M.E."/>
            <person name="Deus L.M."/>
            <person name="Earl A.S."/>
            <person name="Gibby P.D."/>
            <person name="Hartmann K.A."/>
            <person name="Liu J.E."/>
            <person name="Manci A.M."/>
            <person name="Nielsen D.A."/>
            <person name="Solomon M.B."/>
            <person name="Breakwell D.P."/>
            <person name="Burnett S.H."/>
            <person name="Grose J.H."/>
        </authorList>
    </citation>
    <scope>NUCLEOTIDE SEQUENCE [LARGE SCALE GENOMIC DNA]</scope>
    <source>
        <strain evidence="1 2">16</strain>
    </source>
</reference>
<dbReference type="Proteomes" id="UP000048984">
    <property type="component" value="Unassembled WGS sequence"/>
</dbReference>
<organism evidence="1 2">
    <name type="scientific">Prosthecodimorpha hirschii</name>
    <dbReference type="NCBI Taxonomy" id="665126"/>
    <lineage>
        <taxon>Bacteria</taxon>
        <taxon>Pseudomonadati</taxon>
        <taxon>Pseudomonadota</taxon>
        <taxon>Alphaproteobacteria</taxon>
        <taxon>Hyphomicrobiales</taxon>
        <taxon>Ancalomicrobiaceae</taxon>
        <taxon>Prosthecodimorpha</taxon>
    </lineage>
</organism>
<gene>
    <name evidence="1" type="ORF">ABB55_03245</name>
</gene>
<protein>
    <submittedName>
        <fullName evidence="1">Uncharacterized protein</fullName>
    </submittedName>
</protein>
<dbReference type="AlphaFoldDB" id="A0A0P6WA65"/>
<name>A0A0P6WA65_9HYPH</name>